<dbReference type="FunFam" id="3.40.50.12780:FF:000014">
    <property type="entry name" value="Nonribosomal peptide synthetase 1"/>
    <property type="match status" value="1"/>
</dbReference>
<dbReference type="PANTHER" id="PTHR45527">
    <property type="entry name" value="NONRIBOSOMAL PEPTIDE SYNTHETASE"/>
    <property type="match status" value="1"/>
</dbReference>
<dbReference type="InterPro" id="IPR020806">
    <property type="entry name" value="PKS_PP-bd"/>
</dbReference>
<dbReference type="Gene3D" id="3.30.559.10">
    <property type="entry name" value="Chloramphenicol acetyltransferase-like domain"/>
    <property type="match status" value="6"/>
</dbReference>
<dbReference type="InterPro" id="IPR023213">
    <property type="entry name" value="CAT-like_dom_sf"/>
</dbReference>
<reference evidence="9 10" key="1">
    <citation type="submission" date="2018-02" db="EMBL/GenBank/DDBJ databases">
        <title>The genomes of Aspergillus section Nigri reveals drivers in fungal speciation.</title>
        <authorList>
            <consortium name="DOE Joint Genome Institute"/>
            <person name="Vesth T.C."/>
            <person name="Nybo J."/>
            <person name="Theobald S."/>
            <person name="Brandl J."/>
            <person name="Frisvad J.C."/>
            <person name="Nielsen K.F."/>
            <person name="Lyhne E.K."/>
            <person name="Kogle M.E."/>
            <person name="Kuo A."/>
            <person name="Riley R."/>
            <person name="Clum A."/>
            <person name="Nolan M."/>
            <person name="Lipzen A."/>
            <person name="Salamov A."/>
            <person name="Henrissat B."/>
            <person name="Wiebenga A."/>
            <person name="De vries R.P."/>
            <person name="Grigoriev I.V."/>
            <person name="Mortensen U.H."/>
            <person name="Andersen M.R."/>
            <person name="Baker S.E."/>
        </authorList>
    </citation>
    <scope>NUCLEOTIDE SEQUENCE [LARGE SCALE GENOMIC DNA]</scope>
    <source>
        <strain evidence="9 10">CBS 707.79</strain>
    </source>
</reference>
<feature type="domain" description="Carrier" evidence="8">
    <location>
        <begin position="2473"/>
        <end position="2549"/>
    </location>
</feature>
<dbReference type="SUPFAM" id="SSF47336">
    <property type="entry name" value="ACP-like"/>
    <property type="match status" value="2"/>
</dbReference>
<organism evidence="9 10">
    <name type="scientific">Aspergillus ellipticus CBS 707.79</name>
    <dbReference type="NCBI Taxonomy" id="1448320"/>
    <lineage>
        <taxon>Eukaryota</taxon>
        <taxon>Fungi</taxon>
        <taxon>Dikarya</taxon>
        <taxon>Ascomycota</taxon>
        <taxon>Pezizomycotina</taxon>
        <taxon>Eurotiomycetes</taxon>
        <taxon>Eurotiomycetidae</taxon>
        <taxon>Eurotiales</taxon>
        <taxon>Aspergillaceae</taxon>
        <taxon>Aspergillus</taxon>
        <taxon>Aspergillus subgen. Circumdati</taxon>
    </lineage>
</organism>
<evidence type="ECO:0000256" key="1">
    <source>
        <dbReference type="ARBA" id="ARBA00005179"/>
    </source>
</evidence>
<dbReference type="FunFam" id="3.30.559.30:FF:000002">
    <property type="entry name" value="Nonribosomal peptide synthase Pes1"/>
    <property type="match status" value="1"/>
</dbReference>
<dbReference type="Gene3D" id="3.30.559.30">
    <property type="entry name" value="Nonribosomal peptide synthetase, condensation domain"/>
    <property type="match status" value="5"/>
</dbReference>
<protein>
    <submittedName>
        <fullName evidence="9">Acetyl-CoA synthetase-like protein</fullName>
    </submittedName>
</protein>
<evidence type="ECO:0000256" key="2">
    <source>
        <dbReference type="ARBA" id="ARBA00022450"/>
    </source>
</evidence>
<gene>
    <name evidence="9" type="ORF">BO71DRAFT_468936</name>
</gene>
<evidence type="ECO:0000313" key="9">
    <source>
        <dbReference type="EMBL" id="PYH97179.1"/>
    </source>
</evidence>
<dbReference type="VEuPathDB" id="FungiDB:BO71DRAFT_468936"/>
<dbReference type="FunFam" id="3.30.559.10:FF:000016">
    <property type="entry name" value="Nonribosomal peptide synthase Pes1"/>
    <property type="match status" value="1"/>
</dbReference>
<dbReference type="InterPro" id="IPR010071">
    <property type="entry name" value="AA_adenyl_dom"/>
</dbReference>
<dbReference type="NCBIfam" id="TIGR01733">
    <property type="entry name" value="AA-adenyl-dom"/>
    <property type="match status" value="2"/>
</dbReference>
<dbReference type="PROSITE" id="PS00455">
    <property type="entry name" value="AMP_BINDING"/>
    <property type="match status" value="2"/>
</dbReference>
<dbReference type="GO" id="GO:0005737">
    <property type="term" value="C:cytoplasm"/>
    <property type="evidence" value="ECO:0007669"/>
    <property type="project" value="TreeGrafter"/>
</dbReference>
<dbReference type="PANTHER" id="PTHR45527:SF16">
    <property type="entry name" value="NONRIBOSOMAL PEPTIDE SYNTHASE ATNA-RELATED"/>
    <property type="match status" value="1"/>
</dbReference>
<dbReference type="FunFam" id="1.10.1200.10:FF:000005">
    <property type="entry name" value="Nonribosomal peptide synthetase 1"/>
    <property type="match status" value="1"/>
</dbReference>
<feature type="compositionally biased region" description="Polar residues" evidence="7">
    <location>
        <begin position="2548"/>
        <end position="2559"/>
    </location>
</feature>
<dbReference type="GO" id="GO:1904091">
    <property type="term" value="F:non-ribosomal peptide synthetase activity"/>
    <property type="evidence" value="ECO:0007669"/>
    <property type="project" value="UniProtKB-ARBA"/>
</dbReference>
<keyword evidence="2" id="KW-0596">Phosphopantetheine</keyword>
<dbReference type="InterPro" id="IPR001242">
    <property type="entry name" value="Condensation_dom"/>
</dbReference>
<dbReference type="EMBL" id="KZ825828">
    <property type="protein sequence ID" value="PYH97179.1"/>
    <property type="molecule type" value="Genomic_DNA"/>
</dbReference>
<dbReference type="Gene3D" id="3.40.50.12780">
    <property type="entry name" value="N-terminal domain of ligase-like"/>
    <property type="match status" value="3"/>
</dbReference>
<dbReference type="InterPro" id="IPR009081">
    <property type="entry name" value="PP-bd_ACP"/>
</dbReference>
<dbReference type="CDD" id="cd19545">
    <property type="entry name" value="FUM14_C_NRPS-like"/>
    <property type="match status" value="2"/>
</dbReference>
<keyword evidence="4" id="KW-0436">Ligase</keyword>
<dbReference type="PROSITE" id="PS50075">
    <property type="entry name" value="CARRIER"/>
    <property type="match status" value="2"/>
</dbReference>
<evidence type="ECO:0000256" key="7">
    <source>
        <dbReference type="SAM" id="MobiDB-lite"/>
    </source>
</evidence>
<evidence type="ECO:0000313" key="10">
    <source>
        <dbReference type="Proteomes" id="UP000247810"/>
    </source>
</evidence>
<dbReference type="OrthoDB" id="416786at2759"/>
<dbReference type="Proteomes" id="UP000247810">
    <property type="component" value="Unassembled WGS sequence"/>
</dbReference>
<feature type="domain" description="Carrier" evidence="8">
    <location>
        <begin position="996"/>
        <end position="1072"/>
    </location>
</feature>
<dbReference type="STRING" id="1448320.A0A319DIL2"/>
<comment type="similarity">
    <text evidence="6">Belongs to the NRP synthetase family.</text>
</comment>
<dbReference type="InterPro" id="IPR036736">
    <property type="entry name" value="ACP-like_sf"/>
</dbReference>
<evidence type="ECO:0000256" key="4">
    <source>
        <dbReference type="ARBA" id="ARBA00022598"/>
    </source>
</evidence>
<dbReference type="GO" id="GO:0043041">
    <property type="term" value="P:amino acid activation for nonribosomal peptide biosynthetic process"/>
    <property type="evidence" value="ECO:0007669"/>
    <property type="project" value="TreeGrafter"/>
</dbReference>
<dbReference type="SUPFAM" id="SSF56801">
    <property type="entry name" value="Acetyl-CoA synthetase-like"/>
    <property type="match status" value="3"/>
</dbReference>
<keyword evidence="10" id="KW-1185">Reference proteome</keyword>
<sequence length="3883" mass="430684">METPPSPTPGADAFRDEVADLCNCLPDDIEDVYSCTALQEGMMAITTKSPTTYTVLHEYRVPSSINRIRLQDAWNQTAQANPALRTRIVLTKSQGCVQAVIRGDVVLMECSEEDDDALSRDGQNITWRMGGQLASLTLNLTRHILRVSLHHSICDAWSIGLLLRQVEAAYHGQKLASQPFRPLVDYIEATREEAKKFWMAELWDAHLASMASYPPLPSAEYTAMPSQSVSCTFSIATASAAGFPVNTKMRLAWAVLQSFYTGSDDVLFGAINVGRSVPVPGVEEMFGPALTSVPVRIQLRSQATIAESLEMVQHQWATNMPYEHIGLQNLLHMGPGPEAACRFQTLMSVEPRNGQHTLGLFTPHKSIPKKQELYPLVLICRPSDATIEIEALVDPGVISAPQAERILGQLARVYEQIEREPSIPIGEIDPLSQKDRLELVRRNISVVPSAPACVHDLISQRVQLQPNAPAISSWDGELSYRELHIYSSAVAARLLSFDIQPGQFVPLLMEKSKWVPVAMIAVLKAGGAFVLLEKSYPIPRLQQMCQALNAKLLLSSETDSDMAKQLGVPTTLAIDHEKFDQRHQHVQCRPPTSLDSPMYVTFTSGSTGAPKGVINHHAGYASSALAHGEPYHFTPQSRVLQFASPAFDSCIIEHLSTLIMGGCICIPTASDCLSNLAGAIEQFNVNVACLTPSVTRILTPDRVSSLRVLAFVGEAVLASDITRWKPFVEVRNAYGPAECSAVFSVQPQLQENDPTNIGFPTGCVGWVVHPQNHEKLMPLGCPGELVIEGPTVGHGYISNPEQTDRAFIQPPGWRHTFASSPNTRMYKTGDLVEYKVDGSFRYLGRKDTQVKLHGQRLELGEVEHHVCQLFPEAQHVVVEMLRSTRDQVRADHRPENILTAFVSQNIQDSSGRKPDIKNQPFFLPSTMEFRGACATAELRLTETLPPFMVPAVFLPITSVPLTPSGKTNRRQLREEASLLSWDKMQSYRASVEQPQRPSNECEDRIRQIWAECLNRPVEQISTSTSFFRLGGDSVSAMQAANSCRMAGWAITMGDIFRYPTITRLAERMQEVGRPEHLCPSFQDDPTDKLFSLSPIQKMIFDYEPQGNDRFTQQFVLRITRPIPASTVQEAIQAIVSRHSMLRARFTKDETGHWAQIIPSQIGGPTPFSEHFLSTWDDQQGLHRILAASQALLDIRRGPLIAVDHITTDCKSQYLGIVIHHLVVDYVSWRVILQDLEDILTTGTPLQPPSISFQQWCTLQQAYAEESLDPKDTLPSDIPSPPLDYWGVGDAQNISKDLAYESITVPRDVTQAILGLANDAFHTRPVEVIQSAVLYAFVQVFDDRQAPVIFSEGHGREPWDSSIDISRTVGWFTTMAPLFIDAHKGHQVTELLQLVKGGRRAMPSNGWAYFTSRYLHPNGPSHFQGHAPIEILFNYSGLFQQLERQDAVLQLAGSPDNDIFLLPTDLQRFALIDVSASVIDGSIALNFIYSRKMQHGDRIVQWIKECQATLESLPHHLQRQCQLTVSDFPLLGFGNEEQLQALLQDIVSCTGVGMSQIEDIYPCSPVQLGMWLGQVKVPGKYWSYLRWSVQSTDNHRVPVSIKRVQEAWQQMVCRHPILRTVFIDEHMKHDGSVACHLYIHHMLIDGTSRNIIMDEFHQAYDGILSNQPAAPYSSYISHLQQHLGQPEQYWTEHLNGISPCLFPTLSAAQLEETQVTPHKMPFKFQDTNNIRSFCRYIDITISSLLQVAWGLVLRTYTGTESVVFGYLSAGRDTPLKNVAEIVGPLISLLACRLTFDDDADLLSIFLENQIAYANSIDNQHGSMSEIVHSLGLSGQPLFNTAMSIQNDVPDSSRGGTSEVILLDEGGNDSTDYDIAVNISLYKASIEGNLTYDANKISDAQAELIADTLHHVVMQLIDPMKSRVGDVDLMGERNKDQIFKWNHDLPNPVMQCIHQSLHDYSLSHPQALAVDAWDNTLTYEELDNISSSWAQHLILYGVGPEVFVPVYCDRSSIVVVAALAILKAGGAFILLDSTNPKERLQDMLRHDFSCPVIITSAKHAEAASSMALQPILIEDMPKHGCSDAVSLAEWSPMSAAYAIFTSGSTGRPKACVIDHKSLHSAAEAQRKAFQIHNQSRVLQFSSYAFDACIIEIFTTLLAGGCVCVPSDNDRHRLEDMIFKFKITWTLLVTSVARTLDPRHVSPLETLVLGGEKMTSHDVRRWLPYVRLMNAYGPSECSMVSLNQSSSQVLSADPANIGTPVGGGIWVMHPDNPFQPVPVGAIGELVIDGAIVGRGYVNRPENMAASFLSYPDWMHGVRVPGENTLYRTGDLVRQLPDGSIRYVARRDRQVKLRGQRIELAEIEHHVQRCFPGRDHEVFVDIVVPEALKTVYLVASIASSIHGSESTIFERAVAQTKTRLVAEVPVFLIPNAFILLQDIPRMVNGKVDRRKLLQHASESLLKQINEPTASQNEWDPDSLEPHEQSMQSLWASVLNRPARTIGPDDNFFLLGGDSMAAMKLASAAGAQGLRLSVPQVFLHPRMKDLARDLKPNTATEASQQSESPRPFSLLPPERLGSAQQQAISYCNVFLSQIEDIYPCTPWQAAFVRSSNVTCMAQHRLRLDQSIDVRRLRAAWEKVAASDSILRTRLMDMLDIGFMQVVTKYEGIQWTSTNISPVVIEIDNTSFGKPLVQFEIYSPAKDRPVDLVITMHPALFDSHSLSSLLGKVESVYDESLTSDVFASGSFIEHIQSQREASLSFWQVKLQDVGADPFPSVPSQPTDTGVLRQMQSTVSITNLSDDDCTAIIGLAWGLVQSQYQGRDDIVFGVLSNGYRASISGAESPTTPTTAVVPFHMSIDTDWTISQTLSSLKHQLVGIGQFEQVELSEIASLGPGAERACSFQTLLTVETGKDQLRTRDLKFFKYRMTDGFSHSYPLQIMVSLEPTQLIIKAAFDASVIAEWQMQHILDQFSHMLQQVNSGHESLVRDIMTVNLHDMKQIKAWNPETLSLESVTVEDVVYRNCIERPFAPAVCAWDGDLSYEELNDEANKLTNTLIAYGIEPRSVIPIYMEPSRWVTVAILAILKAKAAFVLLDMSHPPDRLQEICYDVEASIVITTASAKPTALDLAETVVSVDEPADVSPSLKTTVGTSVDHSCNILYVCFTSGSTGKPKGVIIENEAFVTMAKSLSRKIGLGPHSRMLQISKYASDISIIEQLAPLLAGGCICIPSDSERKDAVGESVKSLQVTHVMMTPTRLRGLTATELRPVHTVMLIGETPRATDIDQWSKHMRVINLYGSAECTGVFTIQLSVDSSRAANIGRPIAGAAWIANGQDPHRPVPVGAVGELLLQGPLVGRRYRNNPEQTAAAFIPCPPWIQKLIKERDTRNFPVYRTGDLVRYAADGTFEFIGRGDWETLACNVGGPISQPLHHAPYSLVSDTECRDVLAIYLGQDGASTPNDVVDVLPTVEFQTYNITNPSLIHMVQMFNGPLDLTRLNHACVQVLSQNSILRSVFIRLADKIYQVIFRSIKPEFQHAECDDVKSFVAEICKFEREETPLQQSFIDFTVITSHTQDDWALMIRLPQAQCDEFSSPKLCQSIADAYNGRESATSTEFKDVVYHRLTEDYRKAFSFWRDYLCDASSPVIDFTGGFCLPHTANQTSVSRKLGQLPLPTDTTMATLVHGTLAFILAQYVNRRDITLTQVVHGRGGSLPNMDQVIGPCANHLPMRVQIDPEWTVADLLHHVQTQRLDIASYDNMTFGQIVENCTTWPADTALGCVVNHQTLSSTSGVEFDGVHAYSNAYWAHTSQTIPSGQICFTSTERKSGLEVCITASPDVMDTATAELLIQDLSDTIRLFVANPERRLHELVDEGFILISKSSCGSPASPGTPPN</sequence>
<dbReference type="GO" id="GO:0031177">
    <property type="term" value="F:phosphopantetheine binding"/>
    <property type="evidence" value="ECO:0007669"/>
    <property type="project" value="InterPro"/>
</dbReference>
<name>A0A319DIL2_9EURO</name>
<dbReference type="Pfam" id="PF00668">
    <property type="entry name" value="Condensation"/>
    <property type="match status" value="5"/>
</dbReference>
<dbReference type="InterPro" id="IPR006162">
    <property type="entry name" value="Ppantetheine_attach_site"/>
</dbReference>
<evidence type="ECO:0000256" key="6">
    <source>
        <dbReference type="ARBA" id="ARBA00029454"/>
    </source>
</evidence>
<dbReference type="CDD" id="cd05918">
    <property type="entry name" value="A_NRPS_SidN3_like"/>
    <property type="match status" value="3"/>
</dbReference>
<dbReference type="CDD" id="cd19534">
    <property type="entry name" value="E_NRPS"/>
    <property type="match status" value="1"/>
</dbReference>
<dbReference type="SMART" id="SM00823">
    <property type="entry name" value="PKS_PP"/>
    <property type="match status" value="2"/>
</dbReference>
<keyword evidence="3" id="KW-0597">Phosphoprotein</keyword>
<comment type="pathway">
    <text evidence="1">Secondary metabolite biosynthesis.</text>
</comment>
<dbReference type="InterPro" id="IPR042099">
    <property type="entry name" value="ANL_N_sf"/>
</dbReference>
<dbReference type="Gene3D" id="1.10.1200.10">
    <property type="entry name" value="ACP-like"/>
    <property type="match status" value="2"/>
</dbReference>
<dbReference type="GO" id="GO:0044550">
    <property type="term" value="P:secondary metabolite biosynthetic process"/>
    <property type="evidence" value="ECO:0007669"/>
    <property type="project" value="TreeGrafter"/>
</dbReference>
<dbReference type="NCBIfam" id="NF003417">
    <property type="entry name" value="PRK04813.1"/>
    <property type="match status" value="3"/>
</dbReference>
<dbReference type="Gene3D" id="3.30.300.30">
    <property type="match status" value="2"/>
</dbReference>
<feature type="region of interest" description="Disordered" evidence="7">
    <location>
        <begin position="2548"/>
        <end position="2567"/>
    </location>
</feature>
<dbReference type="GO" id="GO:0016874">
    <property type="term" value="F:ligase activity"/>
    <property type="evidence" value="ECO:0007669"/>
    <property type="project" value="UniProtKB-KW"/>
</dbReference>
<dbReference type="SUPFAM" id="SSF52777">
    <property type="entry name" value="CoA-dependent acyltransferases"/>
    <property type="match status" value="10"/>
</dbReference>
<proteinExistence type="inferred from homology"/>
<dbReference type="InterPro" id="IPR020845">
    <property type="entry name" value="AMP-binding_CS"/>
</dbReference>
<accession>A0A319DIL2</accession>
<dbReference type="PROSITE" id="PS00012">
    <property type="entry name" value="PHOSPHOPANTETHEINE"/>
    <property type="match status" value="1"/>
</dbReference>
<feature type="region of interest" description="Disordered" evidence="7">
    <location>
        <begin position="2461"/>
        <end position="2482"/>
    </location>
</feature>
<dbReference type="Pfam" id="PF00550">
    <property type="entry name" value="PP-binding"/>
    <property type="match status" value="2"/>
</dbReference>
<dbReference type="InterPro" id="IPR000873">
    <property type="entry name" value="AMP-dep_synth/lig_dom"/>
</dbReference>
<dbReference type="FunFam" id="3.30.300.30:FF:000015">
    <property type="entry name" value="Nonribosomal peptide synthase SidD"/>
    <property type="match status" value="2"/>
</dbReference>
<dbReference type="Pfam" id="PF00501">
    <property type="entry name" value="AMP-binding"/>
    <property type="match status" value="3"/>
</dbReference>
<evidence type="ECO:0000256" key="5">
    <source>
        <dbReference type="ARBA" id="ARBA00022737"/>
    </source>
</evidence>
<dbReference type="InterPro" id="IPR045851">
    <property type="entry name" value="AMP-bd_C_sf"/>
</dbReference>
<evidence type="ECO:0000256" key="3">
    <source>
        <dbReference type="ARBA" id="ARBA00022553"/>
    </source>
</evidence>
<evidence type="ECO:0000259" key="8">
    <source>
        <dbReference type="PROSITE" id="PS50075"/>
    </source>
</evidence>
<keyword evidence="5" id="KW-0677">Repeat</keyword>
<dbReference type="CDD" id="cd19542">
    <property type="entry name" value="CT_NRPS-like"/>
    <property type="match status" value="1"/>
</dbReference>